<reference evidence="1 2" key="1">
    <citation type="submission" date="2020-05" db="EMBL/GenBank/DDBJ databases">
        <title>MicrobeNet Type strains.</title>
        <authorList>
            <person name="Nicholson A.C."/>
        </authorList>
    </citation>
    <scope>NUCLEOTIDE SEQUENCE [LARGE SCALE GENOMIC DNA]</scope>
    <source>
        <strain evidence="1 2">ATCC 700815</strain>
    </source>
</reference>
<evidence type="ECO:0000313" key="2">
    <source>
        <dbReference type="Proteomes" id="UP000542973"/>
    </source>
</evidence>
<dbReference type="AlphaFoldDB" id="A0A849B9U4"/>
<dbReference type="Proteomes" id="UP000542973">
    <property type="component" value="Unassembled WGS sequence"/>
</dbReference>
<organism evidence="1 2">
    <name type="scientific">Cupriavidus gilardii</name>
    <dbReference type="NCBI Taxonomy" id="82541"/>
    <lineage>
        <taxon>Bacteria</taxon>
        <taxon>Pseudomonadati</taxon>
        <taxon>Pseudomonadota</taxon>
        <taxon>Betaproteobacteria</taxon>
        <taxon>Burkholderiales</taxon>
        <taxon>Burkholderiaceae</taxon>
        <taxon>Cupriavidus</taxon>
    </lineage>
</organism>
<accession>A0A849B9U4</accession>
<sequence length="279" mass="32007">MFDLPLNNEFTQGTVFSCAYAENYCAPGILGLVITARCDAAQNKVPVFSYVPVIPLHRWMLYDGALLVLERIEADLINTIGNYLRDFSISESILRVHDLANIYSAHIEKFEADRSRKNRCEKLKLIIGDVQECRNIKACLHDSVRLNNFIHRFDDKVTSLIRELTENKLAGYYLLRDLDPLREADGSDFVALLREVHHIPAAIAKLISKGAHKEVFVREDLSCPVFRGDDEIAIPVCRLKSPWIEHLMQRFTFLFARIGVRSNDYRDVKKSLSRIRVEA</sequence>
<proteinExistence type="predicted"/>
<gene>
    <name evidence="1" type="ORF">HLB16_07170</name>
</gene>
<dbReference type="EMBL" id="JABEMD010000009">
    <property type="protein sequence ID" value="NNH10663.1"/>
    <property type="molecule type" value="Genomic_DNA"/>
</dbReference>
<evidence type="ECO:0000313" key="1">
    <source>
        <dbReference type="EMBL" id="NNH10663.1"/>
    </source>
</evidence>
<comment type="caution">
    <text evidence="1">The sequence shown here is derived from an EMBL/GenBank/DDBJ whole genome shotgun (WGS) entry which is preliminary data.</text>
</comment>
<dbReference type="RefSeq" id="WP_082371766.1">
    <property type="nucleotide sequence ID" value="NZ_BAAAEB010000023.1"/>
</dbReference>
<protein>
    <submittedName>
        <fullName evidence="1">Uncharacterized protein</fullName>
    </submittedName>
</protein>
<name>A0A849B9U4_9BURK</name>